<keyword evidence="9 10" id="KW-0472">Membrane</keyword>
<dbReference type="PROSITE" id="PS00409">
    <property type="entry name" value="PROKAR_NTER_METHYL"/>
    <property type="match status" value="1"/>
</dbReference>
<keyword evidence="7 10" id="KW-0812">Transmembrane</keyword>
<evidence type="ECO:0000256" key="9">
    <source>
        <dbReference type="ARBA" id="ARBA00023136"/>
    </source>
</evidence>
<dbReference type="Proteomes" id="UP000216173">
    <property type="component" value="Unassembled WGS sequence"/>
</dbReference>
<dbReference type="NCBIfam" id="TIGR01711">
    <property type="entry name" value="gspJ"/>
    <property type="match status" value="1"/>
</dbReference>
<dbReference type="RefSeq" id="WP_055030514.1">
    <property type="nucleotide sequence ID" value="NZ_CABMIR010000016.1"/>
</dbReference>
<dbReference type="PANTHER" id="PTHR39583">
    <property type="entry name" value="TYPE II SECRETION SYSTEM PROTEIN J-RELATED"/>
    <property type="match status" value="1"/>
</dbReference>
<name>A0A0Q0T112_VIBMT</name>
<keyword evidence="8 10" id="KW-1133">Transmembrane helix</keyword>
<evidence type="ECO:0000256" key="5">
    <source>
        <dbReference type="ARBA" id="ARBA00022481"/>
    </source>
</evidence>
<dbReference type="SUPFAM" id="SSF54523">
    <property type="entry name" value="Pili subunits"/>
    <property type="match status" value="1"/>
</dbReference>
<reference evidence="12" key="3">
    <citation type="submission" date="2017-07" db="EMBL/GenBank/DDBJ databases">
        <authorList>
            <person name="Sun Z.S."/>
            <person name="Albrecht U."/>
            <person name="Echele G."/>
            <person name="Lee C.C."/>
        </authorList>
    </citation>
    <scope>NUCLEOTIDE SEQUENCE [LARGE SCALE GENOMIC DNA]</scope>
    <source>
        <strain evidence="12">OYP9E10</strain>
    </source>
</reference>
<evidence type="ECO:0000313" key="13">
    <source>
        <dbReference type="Proteomes" id="UP000050491"/>
    </source>
</evidence>
<evidence type="ECO:0000313" key="12">
    <source>
        <dbReference type="EMBL" id="PAR21601.1"/>
    </source>
</evidence>
<keyword evidence="5" id="KW-0488">Methylation</keyword>
<comment type="caution">
    <text evidence="11">The sequence shown here is derived from an EMBL/GenBank/DDBJ whole genome shotgun (WGS) entry which is preliminary data.</text>
</comment>
<dbReference type="FunFam" id="3.10.610.10:FF:000001">
    <property type="entry name" value="General secretion pathway protein J"/>
    <property type="match status" value="1"/>
</dbReference>
<dbReference type="GO" id="GO:0015627">
    <property type="term" value="C:type II protein secretion system complex"/>
    <property type="evidence" value="ECO:0007669"/>
    <property type="project" value="InterPro"/>
</dbReference>
<evidence type="ECO:0000256" key="2">
    <source>
        <dbReference type="ARBA" id="ARBA00011084"/>
    </source>
</evidence>
<dbReference type="Proteomes" id="UP000050491">
    <property type="component" value="Unassembled WGS sequence"/>
</dbReference>
<evidence type="ECO:0000313" key="14">
    <source>
        <dbReference type="Proteomes" id="UP000216173"/>
    </source>
</evidence>
<evidence type="ECO:0000256" key="7">
    <source>
        <dbReference type="ARBA" id="ARBA00022692"/>
    </source>
</evidence>
<dbReference type="Pfam" id="PF11612">
    <property type="entry name" value="T2SSJ"/>
    <property type="match status" value="1"/>
</dbReference>
<reference evidence="11 13" key="1">
    <citation type="journal article" date="2015" name="Genome Biol. Evol.">
        <title>The Dynamics of Genetic Interactions between Vibrio metoecus and Vibrio cholerae, Two Close Relatives Co-Occurring in the Environment.</title>
        <authorList>
            <person name="Orata F.D."/>
            <person name="Kirchberger P.C."/>
            <person name="Meheust R."/>
            <person name="Barlow E.J."/>
            <person name="Tarr C.L."/>
            <person name="Boucher Y."/>
        </authorList>
    </citation>
    <scope>NUCLEOTIDE SEQUENCE [LARGE SCALE GENOMIC DNA]</scope>
    <source>
        <strain evidence="11 13">YB5B04</strain>
    </source>
</reference>
<dbReference type="Gene3D" id="2.10.70.20">
    <property type="entry name" value="gspk-gspi-gspj complex like domains"/>
    <property type="match status" value="1"/>
</dbReference>
<organism evidence="11 13">
    <name type="scientific">Vibrio metoecus</name>
    <dbReference type="NCBI Taxonomy" id="1481663"/>
    <lineage>
        <taxon>Bacteria</taxon>
        <taxon>Pseudomonadati</taxon>
        <taxon>Pseudomonadota</taxon>
        <taxon>Gammaproteobacteria</taxon>
        <taxon>Vibrionales</taxon>
        <taxon>Vibrionaceae</taxon>
        <taxon>Vibrio</taxon>
    </lineage>
</organism>
<evidence type="ECO:0000256" key="3">
    <source>
        <dbReference type="ARBA" id="ARBA00021539"/>
    </source>
</evidence>
<dbReference type="InterPro" id="IPR012902">
    <property type="entry name" value="N_methyl_site"/>
</dbReference>
<dbReference type="GO" id="GO:0005886">
    <property type="term" value="C:plasma membrane"/>
    <property type="evidence" value="ECO:0007669"/>
    <property type="project" value="UniProtKB-SubCell"/>
</dbReference>
<dbReference type="InterPro" id="IPR051621">
    <property type="entry name" value="T2SS_protein_J"/>
</dbReference>
<dbReference type="Pfam" id="PF07963">
    <property type="entry name" value="N_methyl"/>
    <property type="match status" value="1"/>
</dbReference>
<dbReference type="NCBIfam" id="TIGR02532">
    <property type="entry name" value="IV_pilin_GFxxxE"/>
    <property type="match status" value="1"/>
</dbReference>
<dbReference type="InterPro" id="IPR010055">
    <property type="entry name" value="T2SS_protein-GspJ"/>
</dbReference>
<keyword evidence="4" id="KW-1003">Cell membrane</keyword>
<dbReference type="GO" id="GO:0015628">
    <property type="term" value="P:protein secretion by the type II secretion system"/>
    <property type="evidence" value="ECO:0007669"/>
    <property type="project" value="InterPro"/>
</dbReference>
<comment type="subcellular location">
    <subcellularLocation>
        <location evidence="1">Cell inner membrane</location>
        <topology evidence="1">Single-pass membrane protein</topology>
    </subcellularLocation>
</comment>
<dbReference type="PANTHER" id="PTHR39583:SF2">
    <property type="entry name" value="TYPE II SECRETION SYSTEM PROTEIN J"/>
    <property type="match status" value="1"/>
</dbReference>
<reference evidence="14" key="2">
    <citation type="submission" date="2017-07" db="EMBL/GenBank/DDBJ databases">
        <authorList>
            <person name="Boucher Y."/>
            <person name="Orata F.D."/>
        </authorList>
    </citation>
    <scope>NUCLEOTIDE SEQUENCE [LARGE SCALE GENOMIC DNA]</scope>
    <source>
        <strain evidence="14">OYP9E10</strain>
    </source>
</reference>
<accession>A0A0Q0T112</accession>
<dbReference type="Gene3D" id="3.10.610.10">
    <property type="entry name" value="GSPII I/J protein-like"/>
    <property type="match status" value="1"/>
</dbReference>
<dbReference type="EMBL" id="NMSH01000007">
    <property type="protein sequence ID" value="PAR21601.1"/>
    <property type="molecule type" value="Genomic_DNA"/>
</dbReference>
<evidence type="ECO:0000256" key="6">
    <source>
        <dbReference type="ARBA" id="ARBA00022519"/>
    </source>
</evidence>
<evidence type="ECO:0000256" key="1">
    <source>
        <dbReference type="ARBA" id="ARBA00004377"/>
    </source>
</evidence>
<feature type="transmembrane region" description="Helical" evidence="10">
    <location>
        <begin position="21"/>
        <end position="44"/>
    </location>
</feature>
<protein>
    <recommendedName>
        <fullName evidence="3">Type II secretion system protein J</fullName>
    </recommendedName>
</protein>
<evidence type="ECO:0000256" key="10">
    <source>
        <dbReference type="SAM" id="Phobius"/>
    </source>
</evidence>
<dbReference type="OrthoDB" id="9794345at2"/>
<sequence length="226" mass="25824">MFRTKPKLTLQTLARSKRAGFTLIEVLVAIAIFASLSIGAYQVLNQVQRSNEISAERTARLAELQRAMVIMDADFRQMALRQFRTDGEAPSEQILQWKESLLDSDQHGLLFARLGWHNPQQQFPRGEVAKVGYRLFEQRLERVWWRYPDTPAGQQGLISPLLTGVEDWKVQFYLQGQWSNDWVPTNALPDAVKVTLRLKDYGEIERIYLTGGGSLNMPEESVENGS</sequence>
<evidence type="ECO:0000256" key="8">
    <source>
        <dbReference type="ARBA" id="ARBA00022989"/>
    </source>
</evidence>
<evidence type="ECO:0000256" key="4">
    <source>
        <dbReference type="ARBA" id="ARBA00022475"/>
    </source>
</evidence>
<proteinExistence type="inferred from homology"/>
<dbReference type="EMBL" id="LBGP01000008">
    <property type="protein sequence ID" value="KQB02918.1"/>
    <property type="molecule type" value="Genomic_DNA"/>
</dbReference>
<dbReference type="AlphaFoldDB" id="A0A0Q0T112"/>
<evidence type="ECO:0000313" key="11">
    <source>
        <dbReference type="EMBL" id="KQB02918.1"/>
    </source>
</evidence>
<dbReference type="InterPro" id="IPR045584">
    <property type="entry name" value="Pilin-like"/>
</dbReference>
<comment type="similarity">
    <text evidence="2">Belongs to the GSP J family.</text>
</comment>
<keyword evidence="6" id="KW-0997">Cell inner membrane</keyword>
<dbReference type="PATRIC" id="fig|1481663.10.peg.1672"/>
<gene>
    <name evidence="12" type="primary">gspJ</name>
    <name evidence="12" type="ORF">CGU03_06475</name>
    <name evidence="11" type="ORF">XV92_05085</name>
</gene>